<evidence type="ECO:0000313" key="7">
    <source>
        <dbReference type="EMBL" id="SEA33128.1"/>
    </source>
</evidence>
<dbReference type="AlphaFoldDB" id="A0A1H4ABJ0"/>
<dbReference type="Pfam" id="PF13385">
    <property type="entry name" value="Laminin_G_3"/>
    <property type="match status" value="2"/>
</dbReference>
<dbReference type="InterPro" id="IPR054470">
    <property type="entry name" value="FIMAH_dom"/>
</dbReference>
<dbReference type="CDD" id="cd00063">
    <property type="entry name" value="FN3"/>
    <property type="match status" value="1"/>
</dbReference>
<dbReference type="GO" id="GO:0016798">
    <property type="term" value="F:hydrolase activity, acting on glycosyl bonds"/>
    <property type="evidence" value="ECO:0007669"/>
    <property type="project" value="UniProtKB-KW"/>
</dbReference>
<dbReference type="Pfam" id="PF20578">
    <property type="entry name" value="aBig_2"/>
    <property type="match status" value="2"/>
</dbReference>
<dbReference type="SUPFAM" id="SSF49265">
    <property type="entry name" value="Fibronectin type III"/>
    <property type="match status" value="1"/>
</dbReference>
<protein>
    <submittedName>
        <fullName evidence="7">Glycosyl hydrolases family 32 N-terminal domain-containing protein</fullName>
    </submittedName>
</protein>
<dbReference type="InterPro" id="IPR036116">
    <property type="entry name" value="FN3_sf"/>
</dbReference>
<gene>
    <name evidence="7" type="ORF">SAMN05421743_10437</name>
</gene>
<reference evidence="7 8" key="1">
    <citation type="submission" date="2016-10" db="EMBL/GenBank/DDBJ databases">
        <authorList>
            <person name="de Groot N.N."/>
        </authorList>
    </citation>
    <scope>NUCLEOTIDE SEQUENCE [LARGE SCALE GENOMIC DNA]</scope>
    <source>
        <strain evidence="7 8">CCM7597</strain>
    </source>
</reference>
<dbReference type="Gene3D" id="2.60.40.10">
    <property type="entry name" value="Immunoglobulins"/>
    <property type="match status" value="1"/>
</dbReference>
<feature type="domain" description="Fibronectin type-III" evidence="6">
    <location>
        <begin position="1041"/>
        <end position="1126"/>
    </location>
</feature>
<dbReference type="RefSeq" id="WP_093043500.1">
    <property type="nucleotide sequence ID" value="NZ_FNQR01000004.1"/>
</dbReference>
<evidence type="ECO:0000259" key="6">
    <source>
        <dbReference type="PROSITE" id="PS50853"/>
    </source>
</evidence>
<evidence type="ECO:0000313" key="8">
    <source>
        <dbReference type="Proteomes" id="UP000198584"/>
    </source>
</evidence>
<dbReference type="PROSITE" id="PS50853">
    <property type="entry name" value="FN3"/>
    <property type="match status" value="1"/>
</dbReference>
<dbReference type="SUPFAM" id="SSF49899">
    <property type="entry name" value="Concanavalin A-like lectins/glucanases"/>
    <property type="match status" value="2"/>
</dbReference>
<dbReference type="SMART" id="SM00560">
    <property type="entry name" value="LamGL"/>
    <property type="match status" value="1"/>
</dbReference>
<dbReference type="InterPro" id="IPR003961">
    <property type="entry name" value="FN3_dom"/>
</dbReference>
<dbReference type="InterPro" id="IPR023296">
    <property type="entry name" value="Glyco_hydro_beta-prop_sf"/>
</dbReference>
<dbReference type="STRING" id="571932.SAMN05421743_10437"/>
<dbReference type="Proteomes" id="UP000198584">
    <property type="component" value="Unassembled WGS sequence"/>
</dbReference>
<evidence type="ECO:0000256" key="2">
    <source>
        <dbReference type="ARBA" id="ARBA00022801"/>
    </source>
</evidence>
<dbReference type="OrthoDB" id="9758923at2"/>
<dbReference type="InterPro" id="IPR046780">
    <property type="entry name" value="aBig_2"/>
</dbReference>
<dbReference type="Pfam" id="PF00041">
    <property type="entry name" value="fn3"/>
    <property type="match status" value="1"/>
</dbReference>
<dbReference type="InterPro" id="IPR050727">
    <property type="entry name" value="GH43_arabinanases"/>
</dbReference>
<dbReference type="Gene3D" id="2.60.120.200">
    <property type="match status" value="2"/>
</dbReference>
<dbReference type="Pfam" id="PF22888">
    <property type="entry name" value="FIMAH"/>
    <property type="match status" value="1"/>
</dbReference>
<dbReference type="CDD" id="cd08983">
    <property type="entry name" value="GH43_Bt3655-like"/>
    <property type="match status" value="1"/>
</dbReference>
<keyword evidence="3" id="KW-1015">Disulfide bond</keyword>
<keyword evidence="1 5" id="KW-0732">Signal</keyword>
<feature type="signal peptide" evidence="5">
    <location>
        <begin position="1"/>
        <end position="24"/>
    </location>
</feature>
<evidence type="ECO:0000256" key="5">
    <source>
        <dbReference type="SAM" id="SignalP"/>
    </source>
</evidence>
<dbReference type="InterPro" id="IPR013783">
    <property type="entry name" value="Ig-like_fold"/>
</dbReference>
<dbReference type="InterPro" id="IPR013320">
    <property type="entry name" value="ConA-like_dom_sf"/>
</dbReference>
<proteinExistence type="predicted"/>
<keyword evidence="8" id="KW-1185">Reference proteome</keyword>
<dbReference type="Gene3D" id="2.115.10.20">
    <property type="entry name" value="Glycosyl hydrolase domain, family 43"/>
    <property type="match status" value="1"/>
</dbReference>
<organism evidence="7 8">
    <name type="scientific">Thalassobacillus cyri</name>
    <dbReference type="NCBI Taxonomy" id="571932"/>
    <lineage>
        <taxon>Bacteria</taxon>
        <taxon>Bacillati</taxon>
        <taxon>Bacillota</taxon>
        <taxon>Bacilli</taxon>
        <taxon>Bacillales</taxon>
        <taxon>Bacillaceae</taxon>
        <taxon>Thalassobacillus</taxon>
    </lineage>
</organism>
<evidence type="ECO:0000256" key="3">
    <source>
        <dbReference type="ARBA" id="ARBA00023157"/>
    </source>
</evidence>
<dbReference type="EMBL" id="FNQR01000004">
    <property type="protein sequence ID" value="SEA33128.1"/>
    <property type="molecule type" value="Genomic_DNA"/>
</dbReference>
<evidence type="ECO:0000256" key="1">
    <source>
        <dbReference type="ARBA" id="ARBA00022729"/>
    </source>
</evidence>
<dbReference type="PANTHER" id="PTHR43301">
    <property type="entry name" value="ARABINAN ENDO-1,5-ALPHA-L-ARABINOSIDASE"/>
    <property type="match status" value="1"/>
</dbReference>
<dbReference type="InterPro" id="IPR006558">
    <property type="entry name" value="LamG-like"/>
</dbReference>
<dbReference type="SUPFAM" id="SSF75005">
    <property type="entry name" value="Arabinanase/levansucrase/invertase"/>
    <property type="match status" value="1"/>
</dbReference>
<keyword evidence="4" id="KW-0326">Glycosidase</keyword>
<evidence type="ECO:0000256" key="4">
    <source>
        <dbReference type="ARBA" id="ARBA00023295"/>
    </source>
</evidence>
<sequence length="1210" mass="132499">MIRRKNSLYILLSFLLLLTAIPNAFVPSATAAEADGLILHYDMKAISENGDDKIIPDVAGDGAFDGTFKNPDNGQLMTNGEAGYVAFNGGDSNSDSGYIEIPKNEDGADLLSGLEDVTVSALVNWTNDGANRWIYGFGKVSSDIANGNSYFFATPRHGSNNTAAAGISEAGWRSEALIRGNQPLESGSWQVMTTVFSGSDDTLTLYVNGQEVATGSAQGKKLADIIDSSADFSGFIGKSIFQNDSYFKGMIGDFRVYNKALNPDQVAALSVETAEKADQINQLVLDDAAQSLDVSEYLAEGDASTKEITKDLTLPGTGKYGVAVSWSSSDTNIISYDGTVTRPAAGEPAGEVELTADLSYEGLETTKTFDVVVLSEYTDRQKAELDADDVIVYNQDNVKGNLHLATDGENGSAITWGSSHPDIIKGTAEAVDDPNKLGVVNRPEIDTEVTLTATISSGEAEIEKTFDVTVIADPGEKEYDAYFFSYFTGEYEGGEEISFATAKDPLHWEALNNGQSVIQSTMGEKGLRDPFVMRSPEGDKFYMIATDLKMGESTNFDQAQITGSHSIMVWESDDLVNWSEQRMVEVAPENGGNTWAPEAFYNEKTGEYVVFWASSIPNEETYGNYPNGRPNGQYNVMYYATTRDFYEFSEPKVMIDDSFPTIDTSFIQDGETLYRFTKSEVNYKVYYEKATNIFDDLDGIEENGFQFEPVAGTKDGNRGLIGHGGNNEGQTVFKDIHEDKWYLFLDSWPYHVRWTTDLSDGEQLVNNVVPASEYALPPGPRHGTVIPITNEEYDALQEKCGMDSPKSVEKPVVHYTFDGDDIDGETVKDVSGNGHDAQLVGGATIDSDAVDLDGSTGYVEMPENLIQDLVLENMTMSTWVQVDSDQEDQRIFDFSSETGRVANRNTMYLSTKGDTGSLEFAVVTPFTEKFGSESSKLGASYKYALRAASMSTGEWHHVAVTMNDFNASLYVDGEEVANSSVFNMEPRMLMETTLNALGKSRRDAHSLFDGKFDDFRVYNRALSANEIAELTESADKSAPTAPTNVDASAISANEIELNWKASTDNVGVTDYTVYRDGKQVVKTTETTFKDTSLTDATTYEYTITASDAAGNVSEASESVSATTKTSLSYLQEYTDQYVENGEVEVPLVKKLTNSLKQVLHHQAKGHEEQAVKHLENYVYHLEQAKTNQLSDDAKAALNKRAELLIDQGLE</sequence>
<feature type="chain" id="PRO_5038903007" evidence="5">
    <location>
        <begin position="25"/>
        <end position="1210"/>
    </location>
</feature>
<dbReference type="SMART" id="SM00060">
    <property type="entry name" value="FN3"/>
    <property type="match status" value="1"/>
</dbReference>
<keyword evidence="2 7" id="KW-0378">Hydrolase</keyword>
<dbReference type="PANTHER" id="PTHR43301:SF3">
    <property type="entry name" value="ARABINAN ENDO-1,5-ALPHA-L-ARABINOSIDASE A-RELATED"/>
    <property type="match status" value="1"/>
</dbReference>
<name>A0A1H4ABJ0_9BACI</name>
<accession>A0A1H4ABJ0</accession>